<dbReference type="AlphaFoldDB" id="A0A381V6N3"/>
<feature type="compositionally biased region" description="Basic and acidic residues" evidence="1">
    <location>
        <begin position="40"/>
        <end position="58"/>
    </location>
</feature>
<sequence length="58" mass="6465">GVLKWILKLIVLNAAAGKQYVLSVLLQLAEQCREFLPSQHHQEAHSVEQAAERTGRSV</sequence>
<protein>
    <submittedName>
        <fullName evidence="2">Uncharacterized protein</fullName>
    </submittedName>
</protein>
<gene>
    <name evidence="2" type="ORF">METZ01_LOCUS88890</name>
</gene>
<proteinExistence type="predicted"/>
<name>A0A381V6N3_9ZZZZ</name>
<organism evidence="2">
    <name type="scientific">marine metagenome</name>
    <dbReference type="NCBI Taxonomy" id="408172"/>
    <lineage>
        <taxon>unclassified sequences</taxon>
        <taxon>metagenomes</taxon>
        <taxon>ecological metagenomes</taxon>
    </lineage>
</organism>
<feature type="region of interest" description="Disordered" evidence="1">
    <location>
        <begin position="39"/>
        <end position="58"/>
    </location>
</feature>
<accession>A0A381V6N3</accession>
<reference evidence="2" key="1">
    <citation type="submission" date="2018-05" db="EMBL/GenBank/DDBJ databases">
        <authorList>
            <person name="Lanie J.A."/>
            <person name="Ng W.-L."/>
            <person name="Kazmierczak K.M."/>
            <person name="Andrzejewski T.M."/>
            <person name="Davidsen T.M."/>
            <person name="Wayne K.J."/>
            <person name="Tettelin H."/>
            <person name="Glass J.I."/>
            <person name="Rusch D."/>
            <person name="Podicherti R."/>
            <person name="Tsui H.-C.T."/>
            <person name="Winkler M.E."/>
        </authorList>
    </citation>
    <scope>NUCLEOTIDE SEQUENCE</scope>
</reference>
<dbReference type="EMBL" id="UINC01008003">
    <property type="protein sequence ID" value="SVA36036.1"/>
    <property type="molecule type" value="Genomic_DNA"/>
</dbReference>
<feature type="non-terminal residue" evidence="2">
    <location>
        <position position="1"/>
    </location>
</feature>
<evidence type="ECO:0000313" key="2">
    <source>
        <dbReference type="EMBL" id="SVA36036.1"/>
    </source>
</evidence>
<evidence type="ECO:0000256" key="1">
    <source>
        <dbReference type="SAM" id="MobiDB-lite"/>
    </source>
</evidence>